<dbReference type="AlphaFoldDB" id="A0AAN7WMV2"/>
<dbReference type="SUPFAM" id="SSF52047">
    <property type="entry name" value="RNI-like"/>
    <property type="match status" value="1"/>
</dbReference>
<comment type="caution">
    <text evidence="1">The sequence shown here is derived from an EMBL/GenBank/DDBJ whole genome shotgun (WGS) entry which is preliminary data.</text>
</comment>
<organism evidence="1 2">
    <name type="scientific">Elasticomyces elasticus</name>
    <dbReference type="NCBI Taxonomy" id="574655"/>
    <lineage>
        <taxon>Eukaryota</taxon>
        <taxon>Fungi</taxon>
        <taxon>Dikarya</taxon>
        <taxon>Ascomycota</taxon>
        <taxon>Pezizomycotina</taxon>
        <taxon>Dothideomycetes</taxon>
        <taxon>Dothideomycetidae</taxon>
        <taxon>Mycosphaerellales</taxon>
        <taxon>Teratosphaeriaceae</taxon>
        <taxon>Elasticomyces</taxon>
    </lineage>
</organism>
<name>A0AAN7WMV2_9PEZI</name>
<dbReference type="Gene3D" id="3.80.10.10">
    <property type="entry name" value="Ribonuclease Inhibitor"/>
    <property type="match status" value="1"/>
</dbReference>
<dbReference type="EMBL" id="JAVRQU010000005">
    <property type="protein sequence ID" value="KAK5702646.1"/>
    <property type="molecule type" value="Genomic_DNA"/>
</dbReference>
<evidence type="ECO:0000313" key="2">
    <source>
        <dbReference type="Proteomes" id="UP001310594"/>
    </source>
</evidence>
<evidence type="ECO:0008006" key="3">
    <source>
        <dbReference type="Google" id="ProtNLM"/>
    </source>
</evidence>
<dbReference type="InterPro" id="IPR032675">
    <property type="entry name" value="LRR_dom_sf"/>
</dbReference>
<sequence>MDNRLESLAPELLLDVLSYIDQAEEDEEQEHDNRRRDLCAICLTSRTLCALATPLLYSSFYTNRCQQSFWPFARTLSTRPDLVQYVRYMWLWPCQAREKVLPSREDFKHLAQALTPLTHLPIHSELLLACGSGCITALNVAILCLATSVRELDIAQDSVLGTNEEPSEEEKCRCCPVLADWLYEAFSLSQGSRYPNLTSVTLVGKNCNITDYKLARLFLQLPQVMELGCSRFGTAHDAVTWDMTSVNASQLRKLSIVESWPNTSDLIGLVRCCEDLESLNIVWDDTNHWEAPAGWVVPPVVQLSNVLNATQVHRKTLKSLYLHSNADPALTHGTVGGLLYTFDALTTLRLDREHIVGQQSWAHADMRLPPTLEHLMIDTYGAIDDLPDLLLAVSRAECTGLVSVVVRFPVHDGINNDWQGSVCETLGTTPQEHAYGLDGVWQLFIGDLNIAGKKELIVFVAGLKTNEFCANFGRVLQIEGAMKVIRTAAVTKAPDLDAAANVEQIKVGLAAALQSSG</sequence>
<proteinExistence type="predicted"/>
<evidence type="ECO:0000313" key="1">
    <source>
        <dbReference type="EMBL" id="KAK5702646.1"/>
    </source>
</evidence>
<gene>
    <name evidence="1" type="ORF">LTR97_003592</name>
</gene>
<reference evidence="1" key="1">
    <citation type="submission" date="2023-08" db="EMBL/GenBank/DDBJ databases">
        <title>Black Yeasts Isolated from many extreme environments.</title>
        <authorList>
            <person name="Coleine C."/>
            <person name="Stajich J.E."/>
            <person name="Selbmann L."/>
        </authorList>
    </citation>
    <scope>NUCLEOTIDE SEQUENCE</scope>
    <source>
        <strain evidence="1">CCFEE 5810</strain>
    </source>
</reference>
<protein>
    <recommendedName>
        <fullName evidence="3">F-box domain-containing protein</fullName>
    </recommendedName>
</protein>
<dbReference type="Proteomes" id="UP001310594">
    <property type="component" value="Unassembled WGS sequence"/>
</dbReference>
<accession>A0AAN7WMV2</accession>